<comment type="caution">
    <text evidence="2">The sequence shown here is derived from an EMBL/GenBank/DDBJ whole genome shotgun (WGS) entry which is preliminary data.</text>
</comment>
<reference evidence="2" key="1">
    <citation type="journal article" date="2022" name="Int. J. Mol. Sci.">
        <title>Draft Genome of Tanacetum Coccineum: Genomic Comparison of Closely Related Tanacetum-Family Plants.</title>
        <authorList>
            <person name="Yamashiro T."/>
            <person name="Shiraishi A."/>
            <person name="Nakayama K."/>
            <person name="Satake H."/>
        </authorList>
    </citation>
    <scope>NUCLEOTIDE SEQUENCE</scope>
</reference>
<protein>
    <submittedName>
        <fullName evidence="2">Uncharacterized protein</fullName>
    </submittedName>
</protein>
<gene>
    <name evidence="2" type="ORF">Tco_0940953</name>
</gene>
<feature type="region of interest" description="Disordered" evidence="1">
    <location>
        <begin position="94"/>
        <end position="155"/>
    </location>
</feature>
<evidence type="ECO:0000313" key="2">
    <source>
        <dbReference type="EMBL" id="GJT41088.1"/>
    </source>
</evidence>
<dbReference type="EMBL" id="BQNB010015531">
    <property type="protein sequence ID" value="GJT41088.1"/>
    <property type="molecule type" value="Genomic_DNA"/>
</dbReference>
<organism evidence="2 3">
    <name type="scientific">Tanacetum coccineum</name>
    <dbReference type="NCBI Taxonomy" id="301880"/>
    <lineage>
        <taxon>Eukaryota</taxon>
        <taxon>Viridiplantae</taxon>
        <taxon>Streptophyta</taxon>
        <taxon>Embryophyta</taxon>
        <taxon>Tracheophyta</taxon>
        <taxon>Spermatophyta</taxon>
        <taxon>Magnoliopsida</taxon>
        <taxon>eudicotyledons</taxon>
        <taxon>Gunneridae</taxon>
        <taxon>Pentapetalae</taxon>
        <taxon>asterids</taxon>
        <taxon>campanulids</taxon>
        <taxon>Asterales</taxon>
        <taxon>Asteraceae</taxon>
        <taxon>Asteroideae</taxon>
        <taxon>Anthemideae</taxon>
        <taxon>Anthemidinae</taxon>
        <taxon>Tanacetum</taxon>
    </lineage>
</organism>
<evidence type="ECO:0000256" key="1">
    <source>
        <dbReference type="SAM" id="MobiDB-lite"/>
    </source>
</evidence>
<reference evidence="2" key="2">
    <citation type="submission" date="2022-01" db="EMBL/GenBank/DDBJ databases">
        <authorList>
            <person name="Yamashiro T."/>
            <person name="Shiraishi A."/>
            <person name="Satake H."/>
            <person name="Nakayama K."/>
        </authorList>
    </citation>
    <scope>NUCLEOTIDE SEQUENCE</scope>
</reference>
<sequence length="201" mass="23124">MDSCFLFLSRESDTRLEFVSLQIGYLIFPTLDKHLLNEYDKRVGIHDRIIHSLIESHEEAGEINDKKVQMGYQTMNAPGKNRWTPLRRRDHWLPGGALKQGHKTEKNQDNENPDPIEKMLQVRQDVKRPRGPAAPASIERHKARRDPGFKDHLNKGEDVFVPSSIHVIRIRIYNPITPIPDGPNNTIKNTLKNLINTNIAT</sequence>
<feature type="compositionally biased region" description="Basic and acidic residues" evidence="1">
    <location>
        <begin position="145"/>
        <end position="155"/>
    </location>
</feature>
<keyword evidence="3" id="KW-1185">Reference proteome</keyword>
<dbReference type="Proteomes" id="UP001151760">
    <property type="component" value="Unassembled WGS sequence"/>
</dbReference>
<evidence type="ECO:0000313" key="3">
    <source>
        <dbReference type="Proteomes" id="UP001151760"/>
    </source>
</evidence>
<proteinExistence type="predicted"/>
<name>A0ABQ5DR47_9ASTR</name>
<accession>A0ABQ5DR47</accession>